<organism evidence="1 2">
    <name type="scientific">Brytella acorum</name>
    <dbReference type="NCBI Taxonomy" id="2959299"/>
    <lineage>
        <taxon>Bacteria</taxon>
        <taxon>Pseudomonadati</taxon>
        <taxon>Pseudomonadota</taxon>
        <taxon>Alphaproteobacteria</taxon>
        <taxon>Acetobacterales</taxon>
        <taxon>Acetobacteraceae</taxon>
        <taxon>Brytella</taxon>
    </lineage>
</organism>
<evidence type="ECO:0000313" key="2">
    <source>
        <dbReference type="Proteomes" id="UP001176960"/>
    </source>
</evidence>
<dbReference type="EMBL" id="CATKSH010000006">
    <property type="protein sequence ID" value="CAI9120457.1"/>
    <property type="molecule type" value="Genomic_DNA"/>
</dbReference>
<dbReference type="AlphaFoldDB" id="A0AA35UVH7"/>
<protein>
    <submittedName>
        <fullName evidence="1">Phage GP46 family protein</fullName>
    </submittedName>
</protein>
<proteinExistence type="predicted"/>
<dbReference type="InterPro" id="IPR010877">
    <property type="entry name" value="Phage_Mu_Gp46"/>
</dbReference>
<comment type="caution">
    <text evidence="1">The sequence shown here is derived from an EMBL/GenBank/DDBJ whole genome shotgun (WGS) entry which is preliminary data.</text>
</comment>
<gene>
    <name evidence="1" type="ORF">LMG32879_001290</name>
</gene>
<name>A0AA35UVH7_9PROT</name>
<dbReference type="RefSeq" id="WP_289843530.1">
    <property type="nucleotide sequence ID" value="NZ_CATKSH010000006.1"/>
</dbReference>
<keyword evidence="2" id="KW-1185">Reference proteome</keyword>
<evidence type="ECO:0000313" key="1">
    <source>
        <dbReference type="EMBL" id="CAI9120457.1"/>
    </source>
</evidence>
<dbReference type="Pfam" id="PF07409">
    <property type="entry name" value="GP46"/>
    <property type="match status" value="1"/>
</dbReference>
<dbReference type="Proteomes" id="UP001176960">
    <property type="component" value="Unassembled WGS sequence"/>
</dbReference>
<reference evidence="1" key="1">
    <citation type="submission" date="2023-03" db="EMBL/GenBank/DDBJ databases">
        <authorList>
            <person name="Cleenwerck I."/>
        </authorList>
    </citation>
    <scope>NUCLEOTIDE SEQUENCE</scope>
    <source>
        <strain evidence="1">LMG 32879</strain>
    </source>
</reference>
<accession>A0AA35UVH7</accession>
<sequence>MSASACTIKMGMNPRLSIIDLAIDPIGNGRGRIAIDRTLATPLMIALGSDRRAEPDDVVPEMLTAPPGTAAPLLSRRGFPGDVLLSDGERYGCRMWLLSRAGNTETTRVAAAGYGAEAVAPIESYHGVTIDVVASWYDRARGVLQVTATQSGQSVGTRVTVL</sequence>